<gene>
    <name evidence="2" type="ORF">EGK_09056</name>
</gene>
<evidence type="ECO:0000313" key="2">
    <source>
        <dbReference type="EMBL" id="EHH25265.1"/>
    </source>
</evidence>
<feature type="compositionally biased region" description="Low complexity" evidence="1">
    <location>
        <begin position="10"/>
        <end position="23"/>
    </location>
</feature>
<proteinExistence type="predicted"/>
<organism evidence="2">
    <name type="scientific">Macaca mulatta</name>
    <name type="common">Rhesus macaque</name>
    <dbReference type="NCBI Taxonomy" id="9544"/>
    <lineage>
        <taxon>Eukaryota</taxon>
        <taxon>Metazoa</taxon>
        <taxon>Chordata</taxon>
        <taxon>Craniata</taxon>
        <taxon>Vertebrata</taxon>
        <taxon>Euteleostomi</taxon>
        <taxon>Mammalia</taxon>
        <taxon>Eutheria</taxon>
        <taxon>Euarchontoglires</taxon>
        <taxon>Primates</taxon>
        <taxon>Haplorrhini</taxon>
        <taxon>Catarrhini</taxon>
        <taxon>Cercopithecidae</taxon>
        <taxon>Cercopithecinae</taxon>
        <taxon>Macaca</taxon>
    </lineage>
</organism>
<name>G7NH15_MACMU</name>
<dbReference type="AlphaFoldDB" id="G7NH15"/>
<dbReference type="EMBL" id="CM001268">
    <property type="protein sequence ID" value="EHH25265.1"/>
    <property type="molecule type" value="Genomic_DNA"/>
</dbReference>
<sequence>MGASQLVQASAPPSSFSLAGSSSGSLKCCATPSLALGPPEPEMKEELLPWRVPVQAGGTLALRTPGPQDIGTRRPSSASMVQQPQSPCSEASDGRAGPACGTHLGHSNHQALGRQQRSLWVQGWG</sequence>
<feature type="compositionally biased region" description="Polar residues" evidence="1">
    <location>
        <begin position="105"/>
        <end position="119"/>
    </location>
</feature>
<feature type="compositionally biased region" description="Polar residues" evidence="1">
    <location>
        <begin position="74"/>
        <end position="89"/>
    </location>
</feature>
<feature type="region of interest" description="Disordered" evidence="1">
    <location>
        <begin position="1"/>
        <end position="23"/>
    </location>
</feature>
<reference evidence="2" key="1">
    <citation type="journal article" date="2011" name="Nat. Biotechnol.">
        <title>Genome sequencing and comparison of two nonhuman primate animal models, the cynomolgus and Chinese rhesus macaques.</title>
        <authorList>
            <person name="Yan G."/>
            <person name="Zhang G."/>
            <person name="Fang X."/>
            <person name="Zhang Y."/>
            <person name="Li C."/>
            <person name="Ling F."/>
            <person name="Cooper D.N."/>
            <person name="Li Q."/>
            <person name="Li Y."/>
            <person name="van Gool A.J."/>
            <person name="Du H."/>
            <person name="Chen J."/>
            <person name="Chen R."/>
            <person name="Zhang P."/>
            <person name="Huang Z."/>
            <person name="Thompson J.R."/>
            <person name="Meng Y."/>
            <person name="Bai Y."/>
            <person name="Wang J."/>
            <person name="Zhuo M."/>
            <person name="Wang T."/>
            <person name="Huang Y."/>
            <person name="Wei L."/>
            <person name="Li J."/>
            <person name="Wang Z."/>
            <person name="Hu H."/>
            <person name="Yang P."/>
            <person name="Le L."/>
            <person name="Stenson P.D."/>
            <person name="Li B."/>
            <person name="Liu X."/>
            <person name="Ball E.V."/>
            <person name="An N."/>
            <person name="Huang Q."/>
            <person name="Zhang Y."/>
            <person name="Fan W."/>
            <person name="Zhang X."/>
            <person name="Li Y."/>
            <person name="Wang W."/>
            <person name="Katze M.G."/>
            <person name="Su B."/>
            <person name="Nielsen R."/>
            <person name="Yang H."/>
            <person name="Wang J."/>
            <person name="Wang X."/>
            <person name="Wang J."/>
        </authorList>
    </citation>
    <scope>NUCLEOTIDE SEQUENCE [LARGE SCALE GENOMIC DNA]</scope>
    <source>
        <strain evidence="2">CR-5</strain>
    </source>
</reference>
<evidence type="ECO:0000256" key="1">
    <source>
        <dbReference type="SAM" id="MobiDB-lite"/>
    </source>
</evidence>
<protein>
    <submittedName>
        <fullName evidence="2">Uncharacterized protein</fullName>
    </submittedName>
</protein>
<accession>G7NH15</accession>
<feature type="non-terminal residue" evidence="2">
    <location>
        <position position="125"/>
    </location>
</feature>
<dbReference type="Proteomes" id="UP000013456">
    <property type="component" value="Chromosome 16"/>
</dbReference>
<feature type="region of interest" description="Disordered" evidence="1">
    <location>
        <begin position="58"/>
        <end position="125"/>
    </location>
</feature>